<evidence type="ECO:0000313" key="1">
    <source>
        <dbReference type="EMBL" id="RVT92925.1"/>
    </source>
</evidence>
<proteinExistence type="predicted"/>
<gene>
    <name evidence="1" type="ORF">EOD43_03175</name>
</gene>
<sequence>MGKASECRRAIAGARHSYWVLAFIAAAPTIAQTVPDTVAAVAALTPPAGGKIVIYRPSAIMGYGVACPVRYRGHEIVELGRGKFAEWVVPAGPYILTNKTASVEVNVRPGQTSYVRCQIKTGFMTGRADLQIVDQESFAEHQADYVRKDISAPPL</sequence>
<evidence type="ECO:0000313" key="2">
    <source>
        <dbReference type="Proteomes" id="UP000282971"/>
    </source>
</evidence>
<organism evidence="1 2">
    <name type="scientific">Sphingomonas crocodyli</name>
    <dbReference type="NCBI Taxonomy" id="1979270"/>
    <lineage>
        <taxon>Bacteria</taxon>
        <taxon>Pseudomonadati</taxon>
        <taxon>Pseudomonadota</taxon>
        <taxon>Alphaproteobacteria</taxon>
        <taxon>Sphingomonadales</taxon>
        <taxon>Sphingomonadaceae</taxon>
        <taxon>Sphingomonas</taxon>
    </lineage>
</organism>
<accession>A0A437M5U9</accession>
<reference evidence="1 2" key="1">
    <citation type="submission" date="2019-01" db="EMBL/GenBank/DDBJ databases">
        <authorList>
            <person name="Chen W.-M."/>
        </authorList>
    </citation>
    <scope>NUCLEOTIDE SEQUENCE [LARGE SCALE GENOMIC DNA]</scope>
    <source>
        <strain evidence="1 2">CCP-7</strain>
    </source>
</reference>
<dbReference type="OrthoDB" id="7428674at2"/>
<dbReference type="Proteomes" id="UP000282971">
    <property type="component" value="Unassembled WGS sequence"/>
</dbReference>
<comment type="caution">
    <text evidence="1">The sequence shown here is derived from an EMBL/GenBank/DDBJ whole genome shotgun (WGS) entry which is preliminary data.</text>
</comment>
<dbReference type="EMBL" id="SACN01000001">
    <property type="protein sequence ID" value="RVT92925.1"/>
    <property type="molecule type" value="Genomic_DNA"/>
</dbReference>
<name>A0A437M5U9_9SPHN</name>
<dbReference type="AlphaFoldDB" id="A0A437M5U9"/>
<dbReference type="RefSeq" id="WP_127741027.1">
    <property type="nucleotide sequence ID" value="NZ_SACN01000001.1"/>
</dbReference>
<keyword evidence="2" id="KW-1185">Reference proteome</keyword>
<evidence type="ECO:0008006" key="3">
    <source>
        <dbReference type="Google" id="ProtNLM"/>
    </source>
</evidence>
<protein>
    <recommendedName>
        <fullName evidence="3">DUF2846 domain-containing protein</fullName>
    </recommendedName>
</protein>